<gene>
    <name evidence="1" type="ORF">G0U57_017585</name>
</gene>
<dbReference type="OrthoDB" id="10040649at2759"/>
<sequence>TSTIPDSRKTPAVSTTAIVTGSATNPILTTTSGACTPLDFSIQLEQVTSEKIQFNWKPQGGGRGRIYTASLLGDNTVVHKNTG</sequence>
<comment type="caution">
    <text evidence="1">The sequence shown here is derived from an EMBL/GenBank/DDBJ whole genome shotgun (WGS) entry which is preliminary data.</text>
</comment>
<feature type="non-terminal residue" evidence="1">
    <location>
        <position position="83"/>
    </location>
</feature>
<dbReference type="Proteomes" id="UP000765507">
    <property type="component" value="Unassembled WGS sequence"/>
</dbReference>
<feature type="non-terminal residue" evidence="1">
    <location>
        <position position="1"/>
    </location>
</feature>
<dbReference type="AlphaFoldDB" id="A0A8T1S5L4"/>
<protein>
    <submittedName>
        <fullName evidence="1">Uncharacterized protein</fullName>
    </submittedName>
</protein>
<keyword evidence="2" id="KW-1185">Reference proteome</keyword>
<accession>A0A8T1S5L4</accession>
<evidence type="ECO:0000313" key="2">
    <source>
        <dbReference type="Proteomes" id="UP000765507"/>
    </source>
</evidence>
<organism evidence="1 2">
    <name type="scientific">Chelydra serpentina</name>
    <name type="common">Snapping turtle</name>
    <name type="synonym">Testudo serpentina</name>
    <dbReference type="NCBI Taxonomy" id="8475"/>
    <lineage>
        <taxon>Eukaryota</taxon>
        <taxon>Metazoa</taxon>
        <taxon>Chordata</taxon>
        <taxon>Craniata</taxon>
        <taxon>Vertebrata</taxon>
        <taxon>Euteleostomi</taxon>
        <taxon>Archelosauria</taxon>
        <taxon>Testudinata</taxon>
        <taxon>Testudines</taxon>
        <taxon>Cryptodira</taxon>
        <taxon>Durocryptodira</taxon>
        <taxon>Americhelydia</taxon>
        <taxon>Chelydroidea</taxon>
        <taxon>Chelydridae</taxon>
        <taxon>Chelydra</taxon>
    </lineage>
</organism>
<dbReference type="EMBL" id="JAHGAV010000605">
    <property type="protein sequence ID" value="KAG6924402.1"/>
    <property type="molecule type" value="Genomic_DNA"/>
</dbReference>
<evidence type="ECO:0000313" key="1">
    <source>
        <dbReference type="EMBL" id="KAG6924402.1"/>
    </source>
</evidence>
<reference evidence="1 2" key="1">
    <citation type="journal article" date="2020" name="G3 (Bethesda)">
        <title>Draft Genome of the Common Snapping Turtle, Chelydra serpentina, a Model for Phenotypic Plasticity in Reptiles.</title>
        <authorList>
            <person name="Das D."/>
            <person name="Singh S.K."/>
            <person name="Bierstedt J."/>
            <person name="Erickson A."/>
            <person name="Galli G.L.J."/>
            <person name="Crossley D.A. 2nd"/>
            <person name="Rhen T."/>
        </authorList>
    </citation>
    <scope>NUCLEOTIDE SEQUENCE [LARGE SCALE GENOMIC DNA]</scope>
    <source>
        <strain evidence="1">KW</strain>
    </source>
</reference>
<proteinExistence type="predicted"/>
<name>A0A8T1S5L4_CHESE</name>